<gene>
    <name evidence="1" type="ORF">EJ02DRAFT_404657</name>
</gene>
<dbReference type="Gene3D" id="3.30.420.10">
    <property type="entry name" value="Ribonuclease H-like superfamily/Ribonuclease H"/>
    <property type="match status" value="1"/>
</dbReference>
<dbReference type="Proteomes" id="UP000800038">
    <property type="component" value="Unassembled WGS sequence"/>
</dbReference>
<keyword evidence="2" id="KW-1185">Reference proteome</keyword>
<protein>
    <recommendedName>
        <fullName evidence="3">Tc1-like transposase DDE domain-containing protein</fullName>
    </recommendedName>
</protein>
<dbReference type="EMBL" id="ML976048">
    <property type="protein sequence ID" value="KAF1941399.1"/>
    <property type="molecule type" value="Genomic_DNA"/>
</dbReference>
<evidence type="ECO:0000313" key="1">
    <source>
        <dbReference type="EMBL" id="KAF1941399.1"/>
    </source>
</evidence>
<dbReference type="OrthoDB" id="3943628at2759"/>
<accession>A0A6A5SPG9</accession>
<reference evidence="1" key="1">
    <citation type="journal article" date="2020" name="Stud. Mycol.">
        <title>101 Dothideomycetes genomes: a test case for predicting lifestyles and emergence of pathogens.</title>
        <authorList>
            <person name="Haridas S."/>
            <person name="Albert R."/>
            <person name="Binder M."/>
            <person name="Bloem J."/>
            <person name="Labutti K."/>
            <person name="Salamov A."/>
            <person name="Andreopoulos B."/>
            <person name="Baker S."/>
            <person name="Barry K."/>
            <person name="Bills G."/>
            <person name="Bluhm B."/>
            <person name="Cannon C."/>
            <person name="Castanera R."/>
            <person name="Culley D."/>
            <person name="Daum C."/>
            <person name="Ezra D."/>
            <person name="Gonzalez J."/>
            <person name="Henrissat B."/>
            <person name="Kuo A."/>
            <person name="Liang C."/>
            <person name="Lipzen A."/>
            <person name="Lutzoni F."/>
            <person name="Magnuson J."/>
            <person name="Mondo S."/>
            <person name="Nolan M."/>
            <person name="Ohm R."/>
            <person name="Pangilinan J."/>
            <person name="Park H.-J."/>
            <person name="Ramirez L."/>
            <person name="Alfaro M."/>
            <person name="Sun H."/>
            <person name="Tritt A."/>
            <person name="Yoshinaga Y."/>
            <person name="Zwiers L.-H."/>
            <person name="Turgeon B."/>
            <person name="Goodwin S."/>
            <person name="Spatafora J."/>
            <person name="Crous P."/>
            <person name="Grigoriev I."/>
        </authorList>
    </citation>
    <scope>NUCLEOTIDE SEQUENCE</scope>
    <source>
        <strain evidence="1">CBS 161.51</strain>
    </source>
</reference>
<name>A0A6A5SPG9_9PLEO</name>
<evidence type="ECO:0000313" key="2">
    <source>
        <dbReference type="Proteomes" id="UP000800038"/>
    </source>
</evidence>
<evidence type="ECO:0008006" key="3">
    <source>
        <dbReference type="Google" id="ProtNLM"/>
    </source>
</evidence>
<dbReference type="GO" id="GO:0003676">
    <property type="term" value="F:nucleic acid binding"/>
    <property type="evidence" value="ECO:0007669"/>
    <property type="project" value="InterPro"/>
</dbReference>
<dbReference type="InterPro" id="IPR036397">
    <property type="entry name" value="RNaseH_sf"/>
</dbReference>
<sequence>MSDLTGHAFDTPRKARIKGAADFMNHKGLPYFHTELFRFNGVSKTRGWAILSQDNELFDRQHHNNEGVSKQRGRPSVLSPKDLERCDHFLQDFGWSARSLTWAQLAEELDLDVSGQTLRIHMGSMHYHKCIAYSKGWVSRNLASKRKDWAKVMLERYPECSQWRRVRFSDEVHWSVGPEGKVRIIRKPGERYCADCIQHTLNRDDEKANQRQHSWAAVGYDFKSDLNFHTTKSCNGKMSLQVYRDQILEPIVKPWLQRGDDFVLEEDNDSGHGGGATKKRNIVKIWKEQNKLEHYFNCAQSPDLAPIENCWRPPKQFMSRFPHWDEFETRELALEGWQKVSQHFINEQVDSMPRRLQDVVDLDGQMTRW</sequence>
<organism evidence="1 2">
    <name type="scientific">Clathrospora elynae</name>
    <dbReference type="NCBI Taxonomy" id="706981"/>
    <lineage>
        <taxon>Eukaryota</taxon>
        <taxon>Fungi</taxon>
        <taxon>Dikarya</taxon>
        <taxon>Ascomycota</taxon>
        <taxon>Pezizomycotina</taxon>
        <taxon>Dothideomycetes</taxon>
        <taxon>Pleosporomycetidae</taxon>
        <taxon>Pleosporales</taxon>
        <taxon>Diademaceae</taxon>
        <taxon>Clathrospora</taxon>
    </lineage>
</organism>
<proteinExistence type="predicted"/>
<dbReference type="AlphaFoldDB" id="A0A6A5SPG9"/>